<dbReference type="CTD" id="151888"/>
<dbReference type="GO" id="GO:0038023">
    <property type="term" value="F:signaling receptor activity"/>
    <property type="evidence" value="ECO:0007669"/>
    <property type="project" value="InterPro"/>
</dbReference>
<dbReference type="InterPro" id="IPR039257">
    <property type="entry name" value="BTLA"/>
</dbReference>
<feature type="compositionally biased region" description="Polar residues" evidence="1">
    <location>
        <begin position="198"/>
        <end position="212"/>
    </location>
</feature>
<dbReference type="InterPro" id="IPR036179">
    <property type="entry name" value="Ig-like_dom_sf"/>
</dbReference>
<dbReference type="InterPro" id="IPR013783">
    <property type="entry name" value="Ig-like_fold"/>
</dbReference>
<feature type="region of interest" description="Disordered" evidence="1">
    <location>
        <begin position="192"/>
        <end position="212"/>
    </location>
</feature>
<dbReference type="Proteomes" id="UP000504617">
    <property type="component" value="Unplaced"/>
</dbReference>
<dbReference type="KEGG" id="tsr:106538326"/>
<feature type="domain" description="Ig-like" evidence="4">
    <location>
        <begin position="31"/>
        <end position="114"/>
    </location>
</feature>
<keyword evidence="2" id="KW-0472">Membrane</keyword>
<keyword evidence="2" id="KW-0812">Transmembrane</keyword>
<sequence length="298" mass="34232">MYIGNTVLLLLLLMLMVDNSLTHDSEDDNCTTITIERGTKYYSNLGDSAMLECPVIYCIKKPEMNWHMLNRREKKFHMLNSEKQRSISWRNEKTFVLNFQSVHKNDSGQYRCEAILSKRILPSHVVELIVQDHSNSSVFLSTTNATEDQKLHEKNNMLITIYSISSLGTLFLIAGCFGLLYFTRRHQVKNAQKVKNPESGNNRNNQRCNDSTTHVSDEGAFFNEDSMPCLFQVPNGNQDNYQKASRTSLNSMKFNEGLPGYKEDSVIYATLSHGELLQRTKPPEEIELTEYAIIRLKN</sequence>
<feature type="chain" id="PRO_5026719818" evidence="3">
    <location>
        <begin position="23"/>
        <end position="298"/>
    </location>
</feature>
<dbReference type="InterPro" id="IPR013098">
    <property type="entry name" value="Ig_I-set"/>
</dbReference>
<dbReference type="OrthoDB" id="9947981at2759"/>
<dbReference type="GeneID" id="106538326"/>
<keyword evidence="5" id="KW-1185">Reference proteome</keyword>
<evidence type="ECO:0000259" key="4">
    <source>
        <dbReference type="PROSITE" id="PS50835"/>
    </source>
</evidence>
<proteinExistence type="predicted"/>
<dbReference type="Gene3D" id="2.60.40.10">
    <property type="entry name" value="Immunoglobulins"/>
    <property type="match status" value="1"/>
</dbReference>
<dbReference type="PANTHER" id="PTHR37996:SF1">
    <property type="entry name" value="B- AND T-LYMPHOCYTE ATTENUATOR"/>
    <property type="match status" value="1"/>
</dbReference>
<dbReference type="InterPro" id="IPR003599">
    <property type="entry name" value="Ig_sub"/>
</dbReference>
<evidence type="ECO:0000256" key="1">
    <source>
        <dbReference type="SAM" id="MobiDB-lite"/>
    </source>
</evidence>
<dbReference type="PANTHER" id="PTHR37996">
    <property type="entry name" value="B- AND T-LYMPHOCYTE ATTENUATOR"/>
    <property type="match status" value="1"/>
</dbReference>
<feature type="signal peptide" evidence="3">
    <location>
        <begin position="1"/>
        <end position="22"/>
    </location>
</feature>
<organism evidence="5 6">
    <name type="scientific">Thamnophis sirtalis</name>
    <dbReference type="NCBI Taxonomy" id="35019"/>
    <lineage>
        <taxon>Eukaryota</taxon>
        <taxon>Metazoa</taxon>
        <taxon>Chordata</taxon>
        <taxon>Craniata</taxon>
        <taxon>Vertebrata</taxon>
        <taxon>Euteleostomi</taxon>
        <taxon>Lepidosauria</taxon>
        <taxon>Squamata</taxon>
        <taxon>Bifurcata</taxon>
        <taxon>Unidentata</taxon>
        <taxon>Episquamata</taxon>
        <taxon>Toxicofera</taxon>
        <taxon>Serpentes</taxon>
        <taxon>Colubroidea</taxon>
        <taxon>Colubridae</taxon>
        <taxon>Natricinae</taxon>
        <taxon>Thamnophis</taxon>
    </lineage>
</organism>
<reference evidence="6" key="1">
    <citation type="submission" date="2025-08" db="UniProtKB">
        <authorList>
            <consortium name="RefSeq"/>
        </authorList>
    </citation>
    <scope>IDENTIFICATION</scope>
    <source>
        <tissue evidence="6">Skeletal muscle</tissue>
    </source>
</reference>
<dbReference type="Pfam" id="PF07679">
    <property type="entry name" value="I-set"/>
    <property type="match status" value="1"/>
</dbReference>
<name>A0A6I9WZ68_9SAUR</name>
<evidence type="ECO:0000313" key="5">
    <source>
        <dbReference type="Proteomes" id="UP000504617"/>
    </source>
</evidence>
<dbReference type="AlphaFoldDB" id="A0A6I9WZ68"/>
<dbReference type="GO" id="GO:0002768">
    <property type="term" value="P:immune response-regulating cell surface receptor signaling pathway"/>
    <property type="evidence" value="ECO:0007669"/>
    <property type="project" value="InterPro"/>
</dbReference>
<feature type="transmembrane region" description="Helical" evidence="2">
    <location>
        <begin position="159"/>
        <end position="182"/>
    </location>
</feature>
<dbReference type="GO" id="GO:0005886">
    <property type="term" value="C:plasma membrane"/>
    <property type="evidence" value="ECO:0007669"/>
    <property type="project" value="InterPro"/>
</dbReference>
<protein>
    <submittedName>
        <fullName evidence="6">B- and T-lymphocyte attenuator</fullName>
    </submittedName>
</protein>
<dbReference type="InterPro" id="IPR007110">
    <property type="entry name" value="Ig-like_dom"/>
</dbReference>
<dbReference type="SMART" id="SM00409">
    <property type="entry name" value="IG"/>
    <property type="match status" value="1"/>
</dbReference>
<dbReference type="RefSeq" id="XP_013908254.1">
    <property type="nucleotide sequence ID" value="XM_014052779.1"/>
</dbReference>
<accession>A0A6I9WZ68</accession>
<evidence type="ECO:0000313" key="6">
    <source>
        <dbReference type="RefSeq" id="XP_013908254.1"/>
    </source>
</evidence>
<keyword evidence="3" id="KW-0732">Signal</keyword>
<dbReference type="SUPFAM" id="SSF48726">
    <property type="entry name" value="Immunoglobulin"/>
    <property type="match status" value="1"/>
</dbReference>
<evidence type="ECO:0000256" key="3">
    <source>
        <dbReference type="SAM" id="SignalP"/>
    </source>
</evidence>
<dbReference type="PROSITE" id="PS50835">
    <property type="entry name" value="IG_LIKE"/>
    <property type="match status" value="1"/>
</dbReference>
<gene>
    <name evidence="6" type="primary">BTLA</name>
</gene>
<evidence type="ECO:0000256" key="2">
    <source>
        <dbReference type="SAM" id="Phobius"/>
    </source>
</evidence>
<keyword evidence="2" id="KW-1133">Transmembrane helix</keyword>